<dbReference type="EMBL" id="CAGS01000321">
    <property type="protein sequence ID" value="CCF84750.1"/>
    <property type="molecule type" value="Genomic_DNA"/>
</dbReference>
<dbReference type="GO" id="GO:0009432">
    <property type="term" value="P:SOS response"/>
    <property type="evidence" value="ECO:0007669"/>
    <property type="project" value="TreeGrafter"/>
</dbReference>
<comment type="caution">
    <text evidence="3">The sequence shown here is derived from an EMBL/GenBank/DDBJ whole genome shotgun (WGS) entry which is preliminary data.</text>
</comment>
<keyword evidence="1" id="KW-0067">ATP-binding</keyword>
<dbReference type="Gene3D" id="3.30.470.20">
    <property type="entry name" value="ATP-grasp fold, B domain"/>
    <property type="match status" value="1"/>
</dbReference>
<dbReference type="GO" id="GO:0018169">
    <property type="term" value="F:ribosomal S6-glutamic acid ligase activity"/>
    <property type="evidence" value="ECO:0007669"/>
    <property type="project" value="TreeGrafter"/>
</dbReference>
<dbReference type="PANTHER" id="PTHR21621">
    <property type="entry name" value="RIBOSOMAL PROTEIN S6 MODIFICATION PROTEIN"/>
    <property type="match status" value="1"/>
</dbReference>
<dbReference type="GO" id="GO:0005524">
    <property type="term" value="F:ATP binding"/>
    <property type="evidence" value="ECO:0007669"/>
    <property type="project" value="UniProtKB-UniRule"/>
</dbReference>
<proteinExistence type="predicted"/>
<dbReference type="InterPro" id="IPR011761">
    <property type="entry name" value="ATP-grasp"/>
</dbReference>
<dbReference type="GO" id="GO:0005737">
    <property type="term" value="C:cytoplasm"/>
    <property type="evidence" value="ECO:0007669"/>
    <property type="project" value="TreeGrafter"/>
</dbReference>
<dbReference type="PANTHER" id="PTHR21621:SF0">
    <property type="entry name" value="BETA-CITRYLGLUTAMATE SYNTHASE B-RELATED"/>
    <property type="match status" value="1"/>
</dbReference>
<evidence type="ECO:0000256" key="1">
    <source>
        <dbReference type="PROSITE-ProRule" id="PRU00409"/>
    </source>
</evidence>
<keyword evidence="4" id="KW-1185">Reference proteome</keyword>
<name>I4EJ88_9BACT</name>
<gene>
    <name evidence="3" type="ORF">NITHO_3880006</name>
</gene>
<dbReference type="PROSITE" id="PS50975">
    <property type="entry name" value="ATP_GRASP"/>
    <property type="match status" value="1"/>
</dbReference>
<dbReference type="GO" id="GO:0046872">
    <property type="term" value="F:metal ion binding"/>
    <property type="evidence" value="ECO:0007669"/>
    <property type="project" value="InterPro"/>
</dbReference>
<evidence type="ECO:0000313" key="4">
    <source>
        <dbReference type="Proteomes" id="UP000004221"/>
    </source>
</evidence>
<evidence type="ECO:0000259" key="2">
    <source>
        <dbReference type="PROSITE" id="PS50975"/>
    </source>
</evidence>
<reference evidence="3 4" key="1">
    <citation type="journal article" date="2012" name="ISME J.">
        <title>Nitrification expanded: discovery, physiology and genomics of a nitrite-oxidizing bacterium from the phylum Chloroflexi.</title>
        <authorList>
            <person name="Sorokin D.Y."/>
            <person name="Lucker S."/>
            <person name="Vejmelkova D."/>
            <person name="Kostrikina N.A."/>
            <person name="Kleerebezem R."/>
            <person name="Rijpstra W.I."/>
            <person name="Damste J.S."/>
            <person name="Le Paslier D."/>
            <person name="Muyzer G."/>
            <person name="Wagner M."/>
            <person name="van Loosdrecht M.C."/>
            <person name="Daims H."/>
        </authorList>
    </citation>
    <scope>NUCLEOTIDE SEQUENCE [LARGE SCALE GENOMIC DNA]</scope>
    <source>
        <strain evidence="4">none</strain>
    </source>
</reference>
<dbReference type="SUPFAM" id="SSF56059">
    <property type="entry name" value="Glutathione synthetase ATP-binding domain-like"/>
    <property type="match status" value="1"/>
</dbReference>
<feature type="domain" description="ATP-grasp" evidence="2">
    <location>
        <begin position="133"/>
        <end position="313"/>
    </location>
</feature>
<dbReference type="RefSeq" id="WP_008479150.1">
    <property type="nucleotide sequence ID" value="NZ_CAGS01000321.1"/>
</dbReference>
<accession>I4EJ88</accession>
<protein>
    <submittedName>
        <fullName evidence="3">Putative RimK domain protein ATP-grasp</fullName>
    </submittedName>
</protein>
<dbReference type="Proteomes" id="UP000004221">
    <property type="component" value="Unassembled WGS sequence"/>
</dbReference>
<dbReference type="Pfam" id="PF21068">
    <property type="entry name" value="ATPgraspMvdD"/>
    <property type="match status" value="1"/>
</dbReference>
<keyword evidence="1" id="KW-0547">Nucleotide-binding</keyword>
<dbReference type="InterPro" id="IPR048936">
    <property type="entry name" value="MvdD-like_ATPgrasp"/>
</dbReference>
<organism evidence="3 4">
    <name type="scientific">Nitrolancea hollandica Lb</name>
    <dbReference type="NCBI Taxonomy" id="1129897"/>
    <lineage>
        <taxon>Bacteria</taxon>
        <taxon>Pseudomonadati</taxon>
        <taxon>Thermomicrobiota</taxon>
        <taxon>Thermomicrobia</taxon>
        <taxon>Sphaerobacterales</taxon>
        <taxon>Sphaerobacterineae</taxon>
        <taxon>Sphaerobacteraceae</taxon>
        <taxon>Nitrolancea</taxon>
    </lineage>
</organism>
<evidence type="ECO:0000313" key="3">
    <source>
        <dbReference type="EMBL" id="CCF84750.1"/>
    </source>
</evidence>
<sequence length="318" mass="35452">MTSPTVVIIAPEADAHAQVVAKRLEALGGRGVILDSALFPSQWRLTMRLSNDAPVRYVLQRDEMALDEDDVAGVWWRRPRQYLAPGPVAESHLRQFIVQEAREAFEGWLHCLGNKVINPIDADLAGAHKLLQLQHATAVGLRIPETLATNVPEAVEPFCESIGRSTVFKPFTGADWQFIGTQRLAQDSIGHLDCVAYSPVIFQEEVEKVADVRVNIIDGNVFPVIIRSKRGDTPLDWRIDPDREYSSHELPRDVWSALVTLLTRLGLRFGACDLALTKEGEYVFFEVNPGGQWLFAEIMTGQELSWAFARALLGSLDV</sequence>
<dbReference type="AlphaFoldDB" id="I4EJ88"/>
<dbReference type="OrthoDB" id="583309at2"/>